<dbReference type="Gene3D" id="3.90.228.20">
    <property type="match status" value="1"/>
</dbReference>
<dbReference type="EMBL" id="JAHUTJ010045891">
    <property type="protein sequence ID" value="MED6282346.1"/>
    <property type="molecule type" value="Genomic_DNA"/>
</dbReference>
<evidence type="ECO:0000313" key="2">
    <source>
        <dbReference type="EMBL" id="MED6282346.1"/>
    </source>
</evidence>
<comment type="caution">
    <text evidence="2">The sequence shown here is derived from an EMBL/GenBank/DDBJ whole genome shotgun (WGS) entry which is preliminary data.</text>
</comment>
<dbReference type="PANTHER" id="PTHR11561">
    <property type="entry name" value="PHOSPHOENOLPYRUVATE CARBOXYKINASE"/>
    <property type="match status" value="1"/>
</dbReference>
<proteinExistence type="predicted"/>
<gene>
    <name evidence="2" type="primary">PCK2_2</name>
    <name evidence="2" type="ORF">CHARACLAT_031115</name>
</gene>
<evidence type="ECO:0000259" key="1">
    <source>
        <dbReference type="Pfam" id="PF00821"/>
    </source>
</evidence>
<sequence length="208" mass="23736">WESEEGVPIDAIIFGGRRPEGVPLVYESFSWQHGVFVGGAMRSEATAAAEHKGKVIMHDPFAMRPFFGYNFGDYLAHWLSMQTRKAPTQLPKIFHVNWFRKDHATGAFLWPGFGENARVLEWIFKRCSREREDEAAKRSYIGWLPEDGAIDTKGLGSKVDMGALFDVPKQFWQKETKELRAYFTQQVGADLPTQVEAELKALEDRVHS</sequence>
<dbReference type="SUPFAM" id="SSF53795">
    <property type="entry name" value="PEP carboxykinase-like"/>
    <property type="match status" value="1"/>
</dbReference>
<dbReference type="Proteomes" id="UP001352852">
    <property type="component" value="Unassembled WGS sequence"/>
</dbReference>
<feature type="non-terminal residue" evidence="2">
    <location>
        <position position="1"/>
    </location>
</feature>
<dbReference type="InterPro" id="IPR013035">
    <property type="entry name" value="PEP_carboxykinase_C"/>
</dbReference>
<organism evidence="2 3">
    <name type="scientific">Characodon lateralis</name>
    <dbReference type="NCBI Taxonomy" id="208331"/>
    <lineage>
        <taxon>Eukaryota</taxon>
        <taxon>Metazoa</taxon>
        <taxon>Chordata</taxon>
        <taxon>Craniata</taxon>
        <taxon>Vertebrata</taxon>
        <taxon>Euteleostomi</taxon>
        <taxon>Actinopterygii</taxon>
        <taxon>Neopterygii</taxon>
        <taxon>Teleostei</taxon>
        <taxon>Neoteleostei</taxon>
        <taxon>Acanthomorphata</taxon>
        <taxon>Ovalentaria</taxon>
        <taxon>Atherinomorphae</taxon>
        <taxon>Cyprinodontiformes</taxon>
        <taxon>Goodeidae</taxon>
        <taxon>Characodon</taxon>
    </lineage>
</organism>
<evidence type="ECO:0000313" key="3">
    <source>
        <dbReference type="Proteomes" id="UP001352852"/>
    </source>
</evidence>
<dbReference type="InterPro" id="IPR008209">
    <property type="entry name" value="PEP_carboxykinase_GTP"/>
</dbReference>
<dbReference type="InterPro" id="IPR035077">
    <property type="entry name" value="PEP_carboxykinase_GTP_C"/>
</dbReference>
<feature type="domain" description="Phosphoenolpyruvate carboxykinase C-terminal P-loop" evidence="1">
    <location>
        <begin position="1"/>
        <end position="205"/>
    </location>
</feature>
<dbReference type="PANTHER" id="PTHR11561:SF11">
    <property type="entry name" value="PHOSPHOENOLPYRUVATE CARBOXYKINASE [GTP], MITOCHONDRIAL"/>
    <property type="match status" value="1"/>
</dbReference>
<accession>A0ABU7E6C9</accession>
<reference evidence="2 3" key="1">
    <citation type="submission" date="2021-06" db="EMBL/GenBank/DDBJ databases">
        <authorList>
            <person name="Palmer J.M."/>
        </authorList>
    </citation>
    <scope>NUCLEOTIDE SEQUENCE [LARGE SCALE GENOMIC DNA]</scope>
    <source>
        <strain evidence="2 3">CL_MEX2019</strain>
        <tissue evidence="2">Muscle</tissue>
    </source>
</reference>
<name>A0ABU7E6C9_9TELE</name>
<dbReference type="Pfam" id="PF00821">
    <property type="entry name" value="PEPCK_GTP"/>
    <property type="match status" value="1"/>
</dbReference>
<keyword evidence="3" id="KW-1185">Reference proteome</keyword>
<protein>
    <submittedName>
        <fullName evidence="2">Protein kinase C (PKC)-like Pck2</fullName>
    </submittedName>
</protein>